<keyword evidence="2" id="KW-0472">Membrane</keyword>
<feature type="compositionally biased region" description="Low complexity" evidence="1">
    <location>
        <begin position="252"/>
        <end position="263"/>
    </location>
</feature>
<protein>
    <submittedName>
        <fullName evidence="3">Proline and glycine rich transmembrane protein</fullName>
    </submittedName>
</protein>
<reference evidence="3 4" key="1">
    <citation type="submission" date="2015-01" db="EMBL/GenBank/DDBJ databases">
        <title>Vibrio sp. C5 JCM 19232 whole genome shotgun sequence.</title>
        <authorList>
            <person name="Sawabe T."/>
            <person name="Meirelles P."/>
            <person name="Feng G."/>
            <person name="Sayaka M."/>
            <person name="Hattori M."/>
            <person name="Ohkuma M."/>
        </authorList>
    </citation>
    <scope>NUCLEOTIDE SEQUENCE [LARGE SCALE GENOMIC DNA]</scope>
    <source>
        <strain evidence="3 4">JCM19232</strain>
    </source>
</reference>
<accession>A0A0B8PBE3</accession>
<feature type="transmembrane region" description="Helical" evidence="2">
    <location>
        <begin position="154"/>
        <end position="175"/>
    </location>
</feature>
<proteinExistence type="predicted"/>
<gene>
    <name evidence="3" type="ORF">JCM19232_2676</name>
</gene>
<feature type="transmembrane region" description="Helical" evidence="2">
    <location>
        <begin position="48"/>
        <end position="68"/>
    </location>
</feature>
<evidence type="ECO:0000313" key="3">
    <source>
        <dbReference type="EMBL" id="GAM63696.1"/>
    </source>
</evidence>
<dbReference type="RefSeq" id="WP_261835571.1">
    <property type="nucleotide sequence ID" value="NZ_AP024881.1"/>
</dbReference>
<feature type="region of interest" description="Disordered" evidence="1">
    <location>
        <begin position="249"/>
        <end position="288"/>
    </location>
</feature>
<keyword evidence="2" id="KW-1133">Transmembrane helix</keyword>
<dbReference type="EMBL" id="BBSA01000009">
    <property type="protein sequence ID" value="GAM63696.1"/>
    <property type="molecule type" value="Genomic_DNA"/>
</dbReference>
<evidence type="ECO:0000256" key="2">
    <source>
        <dbReference type="SAM" id="Phobius"/>
    </source>
</evidence>
<dbReference type="AlphaFoldDB" id="A0A0B8PBE3"/>
<evidence type="ECO:0000313" key="4">
    <source>
        <dbReference type="Proteomes" id="UP000031670"/>
    </source>
</evidence>
<reference evidence="3 4" key="2">
    <citation type="submission" date="2015-01" db="EMBL/GenBank/DDBJ databases">
        <authorList>
            <consortium name="NBRP consortium"/>
            <person name="Sawabe T."/>
            <person name="Meirelles P."/>
            <person name="Feng G."/>
            <person name="Sayaka M."/>
            <person name="Hattori M."/>
            <person name="Ohkuma M."/>
        </authorList>
    </citation>
    <scope>NUCLEOTIDE SEQUENCE [LARGE SCALE GENOMIC DNA]</scope>
    <source>
        <strain evidence="3 4">JCM19232</strain>
    </source>
</reference>
<feature type="transmembrane region" description="Helical" evidence="2">
    <location>
        <begin position="88"/>
        <end position="110"/>
    </location>
</feature>
<comment type="caution">
    <text evidence="3">The sequence shown here is derived from an EMBL/GenBank/DDBJ whole genome shotgun (WGS) entry which is preliminary data.</text>
</comment>
<name>A0A0B8PBE3_9VIBR</name>
<evidence type="ECO:0000256" key="1">
    <source>
        <dbReference type="SAM" id="MobiDB-lite"/>
    </source>
</evidence>
<keyword evidence="2 3" id="KW-0812">Transmembrane</keyword>
<feature type="transmembrane region" description="Helical" evidence="2">
    <location>
        <begin position="196"/>
        <end position="229"/>
    </location>
</feature>
<sequence>MSNPIEKDFNLGGSVDKALAGDFELKSLDVIREAWQLTMQNLLRFSPAVLILIGIQAVIFFFALKMQVGDLSNVLNMFQDPETLDPSIFQSIFVANFSYEVITAPIYAGIAMMAMSHAAGLKTETRHITKGLSFTVPVILVAMINLLLQAVAGAIFPFLSFYLSIAFSNAILLVCEKRMTPMNALWTSLRGVNKRLFAVATIYLVAMLMFFAGLMMYGLGLIIAVPFFFHVKGIIYRNMFGIRLQIVAKGPSSSDDSNNDSGSTPEEKPQDKPEEDNNHRPGSNTFDA</sequence>
<feature type="transmembrane region" description="Helical" evidence="2">
    <location>
        <begin position="131"/>
        <end position="148"/>
    </location>
</feature>
<dbReference type="Proteomes" id="UP000031670">
    <property type="component" value="Unassembled WGS sequence"/>
</dbReference>
<organism evidence="3 4">
    <name type="scientific">Vibrio ishigakensis</name>
    <dbReference type="NCBI Taxonomy" id="1481914"/>
    <lineage>
        <taxon>Bacteria</taxon>
        <taxon>Pseudomonadati</taxon>
        <taxon>Pseudomonadota</taxon>
        <taxon>Gammaproteobacteria</taxon>
        <taxon>Vibrionales</taxon>
        <taxon>Vibrionaceae</taxon>
        <taxon>Vibrio</taxon>
    </lineage>
</organism>
<feature type="compositionally biased region" description="Basic and acidic residues" evidence="1">
    <location>
        <begin position="265"/>
        <end position="279"/>
    </location>
</feature>